<evidence type="ECO:0000313" key="4">
    <source>
        <dbReference type="Proteomes" id="UP001377567"/>
    </source>
</evidence>
<gene>
    <name evidence="3" type="ORF">DAKH74_010520</name>
</gene>
<keyword evidence="2" id="KW-0732">Signal</keyword>
<comment type="caution">
    <text evidence="3">The sequence shown here is derived from an EMBL/GenBank/DDBJ whole genome shotgun (WGS) entry which is preliminary data.</text>
</comment>
<dbReference type="InterPro" id="IPR012491">
    <property type="entry name" value="Red1/Rec10"/>
</dbReference>
<evidence type="ECO:0000256" key="1">
    <source>
        <dbReference type="SAM" id="MobiDB-lite"/>
    </source>
</evidence>
<evidence type="ECO:0000256" key="2">
    <source>
        <dbReference type="SAM" id="SignalP"/>
    </source>
</evidence>
<feature type="signal peptide" evidence="2">
    <location>
        <begin position="1"/>
        <end position="22"/>
    </location>
</feature>
<protein>
    <submittedName>
        <fullName evidence="3">Red1 protein</fullName>
    </submittedName>
</protein>
<evidence type="ECO:0000313" key="3">
    <source>
        <dbReference type="EMBL" id="GMM54436.1"/>
    </source>
</evidence>
<feature type="region of interest" description="Disordered" evidence="1">
    <location>
        <begin position="294"/>
        <end position="314"/>
    </location>
</feature>
<name>A0AAV5RSB6_MAUHU</name>
<dbReference type="AlphaFoldDB" id="A0AAV5RSB6"/>
<feature type="region of interest" description="Disordered" evidence="1">
    <location>
        <begin position="489"/>
        <end position="587"/>
    </location>
</feature>
<keyword evidence="4" id="KW-1185">Reference proteome</keyword>
<feature type="chain" id="PRO_5043854025" evidence="2">
    <location>
        <begin position="23"/>
        <end position="740"/>
    </location>
</feature>
<organism evidence="3 4">
    <name type="scientific">Maudiozyma humilis</name>
    <name type="common">Sour dough yeast</name>
    <name type="synonym">Kazachstania humilis</name>
    <dbReference type="NCBI Taxonomy" id="51915"/>
    <lineage>
        <taxon>Eukaryota</taxon>
        <taxon>Fungi</taxon>
        <taxon>Dikarya</taxon>
        <taxon>Ascomycota</taxon>
        <taxon>Saccharomycotina</taxon>
        <taxon>Saccharomycetes</taxon>
        <taxon>Saccharomycetales</taxon>
        <taxon>Saccharomycetaceae</taxon>
        <taxon>Maudiozyma</taxon>
    </lineage>
</organism>
<feature type="compositionally biased region" description="Polar residues" evidence="1">
    <location>
        <begin position="578"/>
        <end position="587"/>
    </location>
</feature>
<dbReference type="GO" id="GO:0007131">
    <property type="term" value="P:reciprocal meiotic recombination"/>
    <property type="evidence" value="ECO:0007669"/>
    <property type="project" value="InterPro"/>
</dbReference>
<sequence length="740" mass="82719">MKTNKNLILSITSLVMDLLTQSTIVNKWKLAVPLSTVVKEIPQLKQLFLDTILSNIKELYNTFDVYIQKIGNLQHVFFVLSFLKVLSIHGFPEIFEKRLLNILTEPLNTYNPESIIKYLIDTNSMCFDNLFKPKSLRCTMVTGNKPKIVPGIEIENEFVLVNNMYEKMYIWGKSGLCIELLRPSYGIFKNLNNEITLHRSSFDKHTLNVLRDTQGLQKFTQSISDLSFTFEDKSEAQIFFNACQNKIRISQSVSVIALNYADIDEFSQEEEGESVSSADDKSVPEVKDISEKVNKTDTTSSQPLVKLSSDPVTPEQMGEIYQTDEWKLKDPSASGEVVIELSPNDSSALEVSVEPELSPIVLAQQRRQLRTASKIQHNSSDKKEVSKFHPVGREAPSLIITKSQHKIAKGKNQSDVTRGLLVNKNDKVIKGSEATTKSNINILNSIFDIGSKVTNKRLKKGIPKNKKVALKQVKGANIKDAVIIESQDNPIGKDCPQKTETSEKLPQTMGPTLRTRLQRKAKVKANKVNKDSGHRPSLPTKGADSSLSKELSHQKNSRGQVPLQLENKTVLVNEDTTEPSGTTENNNVSISAVENGVHNKSHAGAETSHNETLNSALQESTTIVNSKPPISVAISADAGSILDPHSFTDLLQAQINNSVSAFTSDFTNKLQIVNEELNTKLLNDLTKKYEFAIRDIRSKFEEDTQNILHFVSDLPSLLMLPESELRQRIQDCIPPSEHRK</sequence>
<dbReference type="EMBL" id="BTGD01000003">
    <property type="protein sequence ID" value="GMM54436.1"/>
    <property type="molecule type" value="Genomic_DNA"/>
</dbReference>
<accession>A0AAV5RSB6</accession>
<feature type="compositionally biased region" description="Basic residues" evidence="1">
    <location>
        <begin position="516"/>
        <end position="527"/>
    </location>
</feature>
<proteinExistence type="predicted"/>
<reference evidence="3 4" key="1">
    <citation type="journal article" date="2023" name="Elife">
        <title>Identification of key yeast species and microbe-microbe interactions impacting larval growth of Drosophila in the wild.</title>
        <authorList>
            <person name="Mure A."/>
            <person name="Sugiura Y."/>
            <person name="Maeda R."/>
            <person name="Honda K."/>
            <person name="Sakurai N."/>
            <person name="Takahashi Y."/>
            <person name="Watada M."/>
            <person name="Katoh T."/>
            <person name="Gotoh A."/>
            <person name="Gotoh Y."/>
            <person name="Taniguchi I."/>
            <person name="Nakamura K."/>
            <person name="Hayashi T."/>
            <person name="Katayama T."/>
            <person name="Uemura T."/>
            <person name="Hattori Y."/>
        </authorList>
    </citation>
    <scope>NUCLEOTIDE SEQUENCE [LARGE SCALE GENOMIC DNA]</scope>
    <source>
        <strain evidence="3 4">KH-74</strain>
    </source>
</reference>
<dbReference type="Pfam" id="PF07964">
    <property type="entry name" value="Red1"/>
    <property type="match status" value="1"/>
</dbReference>
<dbReference type="Proteomes" id="UP001377567">
    <property type="component" value="Unassembled WGS sequence"/>
</dbReference>